<protein>
    <submittedName>
        <fullName evidence="1">Uncharacterized protein</fullName>
    </submittedName>
</protein>
<dbReference type="EMBL" id="JAGGNH010000009">
    <property type="protein sequence ID" value="KAJ0962855.1"/>
    <property type="molecule type" value="Genomic_DNA"/>
</dbReference>
<evidence type="ECO:0000313" key="1">
    <source>
        <dbReference type="EMBL" id="KAJ0962855.1"/>
    </source>
</evidence>
<sequence length="96" mass="10918">MKKSRKLQQHCHQIRCHVSRANVTCLPPNSQSEPRAGAPLPPFHICATDGREDRSFYPVDRVFEKPWRGGFLLSGYYWLSTIYGGDASDLKDSLPK</sequence>
<accession>A0A9D5BY77</accession>
<reference evidence="1" key="2">
    <citation type="journal article" date="2022" name="Hortic Res">
        <title>The genome of Dioscorea zingiberensis sheds light on the biosynthesis, origin and evolution of the medicinally important diosgenin saponins.</title>
        <authorList>
            <person name="Li Y."/>
            <person name="Tan C."/>
            <person name="Li Z."/>
            <person name="Guo J."/>
            <person name="Li S."/>
            <person name="Chen X."/>
            <person name="Wang C."/>
            <person name="Dai X."/>
            <person name="Yang H."/>
            <person name="Song W."/>
            <person name="Hou L."/>
            <person name="Xu J."/>
            <person name="Tong Z."/>
            <person name="Xu A."/>
            <person name="Yuan X."/>
            <person name="Wang W."/>
            <person name="Yang Q."/>
            <person name="Chen L."/>
            <person name="Sun Z."/>
            <person name="Wang K."/>
            <person name="Pan B."/>
            <person name="Chen J."/>
            <person name="Bao Y."/>
            <person name="Liu F."/>
            <person name="Qi X."/>
            <person name="Gang D.R."/>
            <person name="Wen J."/>
            <person name="Li J."/>
        </authorList>
    </citation>
    <scope>NUCLEOTIDE SEQUENCE</scope>
    <source>
        <strain evidence="1">Dzin_1.0</strain>
    </source>
</reference>
<gene>
    <name evidence="1" type="ORF">J5N97_027977</name>
</gene>
<dbReference type="Proteomes" id="UP001085076">
    <property type="component" value="Miscellaneous, Linkage group lg09"/>
</dbReference>
<organism evidence="1 2">
    <name type="scientific">Dioscorea zingiberensis</name>
    <dbReference type="NCBI Taxonomy" id="325984"/>
    <lineage>
        <taxon>Eukaryota</taxon>
        <taxon>Viridiplantae</taxon>
        <taxon>Streptophyta</taxon>
        <taxon>Embryophyta</taxon>
        <taxon>Tracheophyta</taxon>
        <taxon>Spermatophyta</taxon>
        <taxon>Magnoliopsida</taxon>
        <taxon>Liliopsida</taxon>
        <taxon>Dioscoreales</taxon>
        <taxon>Dioscoreaceae</taxon>
        <taxon>Dioscorea</taxon>
    </lineage>
</organism>
<reference evidence="1" key="1">
    <citation type="submission" date="2021-03" db="EMBL/GenBank/DDBJ databases">
        <authorList>
            <person name="Li Z."/>
            <person name="Yang C."/>
        </authorList>
    </citation>
    <scope>NUCLEOTIDE SEQUENCE</scope>
    <source>
        <strain evidence="1">Dzin_1.0</strain>
        <tissue evidence="1">Leaf</tissue>
    </source>
</reference>
<dbReference type="AlphaFoldDB" id="A0A9D5BY77"/>
<proteinExistence type="predicted"/>
<comment type="caution">
    <text evidence="1">The sequence shown here is derived from an EMBL/GenBank/DDBJ whole genome shotgun (WGS) entry which is preliminary data.</text>
</comment>
<evidence type="ECO:0000313" key="2">
    <source>
        <dbReference type="Proteomes" id="UP001085076"/>
    </source>
</evidence>
<keyword evidence="2" id="KW-1185">Reference proteome</keyword>
<name>A0A9D5BY77_9LILI</name>